<feature type="transmembrane region" description="Helical" evidence="1">
    <location>
        <begin position="41"/>
        <end position="59"/>
    </location>
</feature>
<keyword evidence="3" id="KW-1185">Reference proteome</keyword>
<evidence type="ECO:0000313" key="3">
    <source>
        <dbReference type="Proteomes" id="UP000024332"/>
    </source>
</evidence>
<protein>
    <submittedName>
        <fullName evidence="2">Uncharacterized protein</fullName>
    </submittedName>
</protein>
<reference evidence="2 3" key="1">
    <citation type="submission" date="2014-03" db="EMBL/GenBank/DDBJ databases">
        <title>Draft genome sequence of the novel thermoacidophilic archaea Acidianus copahuensis ALE1 strain, isolated from Copahue volcanic area in Neuquen Argentina.</title>
        <authorList>
            <person name="Urbieta M.S."/>
            <person name="Rascovan N."/>
            <person name="Castro C."/>
            <person name="Revale S."/>
            <person name="Giaveno M.A."/>
            <person name="Vazquez M.P."/>
            <person name="Donati E.R."/>
        </authorList>
    </citation>
    <scope>NUCLEOTIDE SEQUENCE [LARGE SCALE GENOMIC DNA]</scope>
    <source>
        <strain evidence="2 3">ALE1</strain>
    </source>
</reference>
<dbReference type="RefSeq" id="WP_048100431.1">
    <property type="nucleotide sequence ID" value="NZ_JFZT01000057.1"/>
</dbReference>
<accession>A0A031LKM9</accession>
<evidence type="ECO:0000313" key="2">
    <source>
        <dbReference type="EMBL" id="EZQ02050.1"/>
    </source>
</evidence>
<name>A0A031LKM9_9CREN</name>
<organism evidence="2 3">
    <name type="scientific">Candidatus Acidianus copahuensis</name>
    <dbReference type="NCBI Taxonomy" id="1160895"/>
    <lineage>
        <taxon>Archaea</taxon>
        <taxon>Thermoproteota</taxon>
        <taxon>Thermoprotei</taxon>
        <taxon>Sulfolobales</taxon>
        <taxon>Sulfolobaceae</taxon>
        <taxon>Acidianus</taxon>
    </lineage>
</organism>
<gene>
    <name evidence="2" type="ORF">CM19_11300</name>
</gene>
<keyword evidence="1" id="KW-0472">Membrane</keyword>
<dbReference type="EMBL" id="JFZT01000057">
    <property type="protein sequence ID" value="EZQ02050.1"/>
    <property type="molecule type" value="Genomic_DNA"/>
</dbReference>
<dbReference type="Proteomes" id="UP000024332">
    <property type="component" value="Unassembled WGS sequence"/>
</dbReference>
<feature type="transmembrane region" description="Helical" evidence="1">
    <location>
        <begin position="7"/>
        <end position="29"/>
    </location>
</feature>
<sequence>MHIHLGVIGDVIFFFIAWIIISIPIWLSAKFFSSKDSFGKALIASLASVLIFEIIVGIFDFIHLHLIGLILGFIGMLGVFKAIFDVGWLGALGIAILSFIIAFVIIALLAIIGLSIPLLI</sequence>
<feature type="transmembrane region" description="Helical" evidence="1">
    <location>
        <begin position="90"/>
        <end position="119"/>
    </location>
</feature>
<feature type="transmembrane region" description="Helical" evidence="1">
    <location>
        <begin position="66"/>
        <end position="84"/>
    </location>
</feature>
<keyword evidence="1" id="KW-1133">Transmembrane helix</keyword>
<proteinExistence type="predicted"/>
<comment type="caution">
    <text evidence="2">The sequence shown here is derived from an EMBL/GenBank/DDBJ whole genome shotgun (WGS) entry which is preliminary data.</text>
</comment>
<dbReference type="AlphaFoldDB" id="A0A031LKM9"/>
<evidence type="ECO:0000256" key="1">
    <source>
        <dbReference type="SAM" id="Phobius"/>
    </source>
</evidence>
<dbReference type="OrthoDB" id="57468at2157"/>
<keyword evidence="1" id="KW-0812">Transmembrane</keyword>